<feature type="compositionally biased region" description="Basic and acidic residues" evidence="1">
    <location>
        <begin position="1"/>
        <end position="14"/>
    </location>
</feature>
<evidence type="ECO:0000313" key="2">
    <source>
        <dbReference type="EMBL" id="MBE1533210.1"/>
    </source>
</evidence>
<keyword evidence="3" id="KW-1185">Reference proteome</keyword>
<reference evidence="2 3" key="1">
    <citation type="submission" date="2020-10" db="EMBL/GenBank/DDBJ databases">
        <title>Sequencing the genomes of 1000 actinobacteria strains.</title>
        <authorList>
            <person name="Klenk H.-P."/>
        </authorList>
    </citation>
    <scope>NUCLEOTIDE SEQUENCE [LARGE SCALE GENOMIC DNA]</scope>
    <source>
        <strain evidence="2 3">DSM 46744</strain>
    </source>
</reference>
<feature type="region of interest" description="Disordered" evidence="1">
    <location>
        <begin position="1"/>
        <end position="27"/>
    </location>
</feature>
<dbReference type="Proteomes" id="UP000627838">
    <property type="component" value="Unassembled WGS sequence"/>
</dbReference>
<accession>A0ABR9JRK8</accession>
<evidence type="ECO:0000256" key="1">
    <source>
        <dbReference type="SAM" id="MobiDB-lite"/>
    </source>
</evidence>
<proteinExistence type="predicted"/>
<name>A0ABR9JRK8_9ACTN</name>
<protein>
    <recommendedName>
        <fullName evidence="4">PD-(D/E)XK motif protein</fullName>
    </recommendedName>
</protein>
<evidence type="ECO:0000313" key="3">
    <source>
        <dbReference type="Proteomes" id="UP000627838"/>
    </source>
</evidence>
<comment type="caution">
    <text evidence="2">The sequence shown here is derived from an EMBL/GenBank/DDBJ whole genome shotgun (WGS) entry which is preliminary data.</text>
</comment>
<organism evidence="2 3">
    <name type="scientific">Actinomadura algeriensis</name>
    <dbReference type="NCBI Taxonomy" id="1679523"/>
    <lineage>
        <taxon>Bacteria</taxon>
        <taxon>Bacillati</taxon>
        <taxon>Actinomycetota</taxon>
        <taxon>Actinomycetes</taxon>
        <taxon>Streptosporangiales</taxon>
        <taxon>Thermomonosporaceae</taxon>
        <taxon>Actinomadura</taxon>
    </lineage>
</organism>
<gene>
    <name evidence="2" type="ORF">H4W34_003043</name>
</gene>
<dbReference type="InterPro" id="IPR025534">
    <property type="entry name" value="DUF4420"/>
</dbReference>
<evidence type="ECO:0008006" key="4">
    <source>
        <dbReference type="Google" id="ProtNLM"/>
    </source>
</evidence>
<dbReference type="EMBL" id="JADBDZ010000001">
    <property type="protein sequence ID" value="MBE1533210.1"/>
    <property type="molecule type" value="Genomic_DNA"/>
</dbReference>
<dbReference type="Pfam" id="PF14390">
    <property type="entry name" value="DUF4420"/>
    <property type="match status" value="1"/>
</dbReference>
<sequence length="330" mass="36235">MLHPTAEELERSFRSAEAGTDGRGTSRRRLLPELPADVFTEVRFPELEWALVVHGDDGGSPDRDLVVAAGVTCRVRRGRLEIVSGPDTDRAIFCTLLSDLVERLHQPAAARTPALVRRLEAWRRMLGRGLTGGLRTEERYGLFGELIVLLEIVLPALGPAGVRAWAGPDGAPRDFEHLDAAIEVKAVGLSDPDLCRIRTERQLDTTGLAHLFLAHHVVGQSASGVTLGELVDELRAHPDVQAESVEFENRLLAVGWFESHRPQYTERFQVARRRCYRISADFPRMTSDDVPPGVSRVSYVVDLAACHQHLVDEAAVRGTLAQGAGGVRGQ</sequence>
<dbReference type="RefSeq" id="WP_192759795.1">
    <property type="nucleotide sequence ID" value="NZ_JADBDZ010000001.1"/>
</dbReference>